<dbReference type="Proteomes" id="UP001156682">
    <property type="component" value="Unassembled WGS sequence"/>
</dbReference>
<accession>A0ABQ5ZXT1</accession>
<organism evidence="1 2">
    <name type="scientific">Marinospirillum insulare</name>
    <dbReference type="NCBI Taxonomy" id="217169"/>
    <lineage>
        <taxon>Bacteria</taxon>
        <taxon>Pseudomonadati</taxon>
        <taxon>Pseudomonadota</taxon>
        <taxon>Gammaproteobacteria</taxon>
        <taxon>Oceanospirillales</taxon>
        <taxon>Oceanospirillaceae</taxon>
        <taxon>Marinospirillum</taxon>
    </lineage>
</organism>
<comment type="caution">
    <text evidence="1">The sequence shown here is derived from an EMBL/GenBank/DDBJ whole genome shotgun (WGS) entry which is preliminary data.</text>
</comment>
<protein>
    <submittedName>
        <fullName evidence="1">Uncharacterized protein</fullName>
    </submittedName>
</protein>
<reference evidence="2" key="1">
    <citation type="journal article" date="2019" name="Int. J. Syst. Evol. Microbiol.">
        <title>The Global Catalogue of Microorganisms (GCM) 10K type strain sequencing project: providing services to taxonomists for standard genome sequencing and annotation.</title>
        <authorList>
            <consortium name="The Broad Institute Genomics Platform"/>
            <consortium name="The Broad Institute Genome Sequencing Center for Infectious Disease"/>
            <person name="Wu L."/>
            <person name="Ma J."/>
        </authorList>
    </citation>
    <scope>NUCLEOTIDE SEQUENCE [LARGE SCALE GENOMIC DNA]</scope>
    <source>
        <strain evidence="2">NBRC 100033</strain>
    </source>
</reference>
<dbReference type="EMBL" id="BSOR01000005">
    <property type="protein sequence ID" value="GLR62793.1"/>
    <property type="molecule type" value="Genomic_DNA"/>
</dbReference>
<proteinExistence type="predicted"/>
<dbReference type="RefSeq" id="WP_027851377.1">
    <property type="nucleotide sequence ID" value="NZ_BSOR01000005.1"/>
</dbReference>
<sequence length="148" mass="16975">MPLAMMTIDQLVATQLKKDGYYLVFNTHYNQLFAPEAGAEPDTSLSPFLSRDSTDERARDEFIVFMDREFPEVKRFDVMDLMPLDYEVWPFMGSIALDISPDDAAYQALVERYNSPESQGSPSAMFWMLPLANAQKLWAARCELIDED</sequence>
<evidence type="ECO:0000313" key="1">
    <source>
        <dbReference type="EMBL" id="GLR62793.1"/>
    </source>
</evidence>
<name>A0ABQ5ZXT1_9GAMM</name>
<evidence type="ECO:0000313" key="2">
    <source>
        <dbReference type="Proteomes" id="UP001156682"/>
    </source>
</evidence>
<keyword evidence="2" id="KW-1185">Reference proteome</keyword>
<gene>
    <name evidence="1" type="ORF">GCM10007878_02280</name>
</gene>